<evidence type="ECO:0000313" key="4">
    <source>
        <dbReference type="Proteomes" id="UP000054010"/>
    </source>
</evidence>
<dbReference type="InterPro" id="IPR005537">
    <property type="entry name" value="RAMP_III_fam"/>
</dbReference>
<dbReference type="Proteomes" id="UP000054010">
    <property type="component" value="Unassembled WGS sequence"/>
</dbReference>
<sequence length="344" mass="37748">MHKATYMEGSLQLSIRPQGPILIKAGESGGADPTLPDMEFVRSRHHGAPQVYLPGSSLKGVVRAHCERICRTLDGPGRYDQQMARAQKVGDNFVPPLADNPLLKKEEHREYRRGGDDLKFSTGQYFNDLKTTDTQIIYRRSALTAQIFGSTALAGRVRFADAYPVAEVVLEERNGVAIDRVYGSVAVGPFNYETVVAGEFRTSIAFRNLTLAQLGLLGLALRDLAAGRVAIGFGKSRGLGRITLQMHGLELRYPACELRDGTLKLIGKESNINERQLAGVGALCQEQGYLLPAPEKDSVELPKELSYQEDSERGMGVVLKAEDDTQVRAIFAACMPAWRAQVDL</sequence>
<comment type="caution">
    <text evidence="3">The sequence shown here is derived from an EMBL/GenBank/DDBJ whole genome shotgun (WGS) entry which is preliminary data.</text>
</comment>
<protein>
    <recommendedName>
        <fullName evidence="2">CRISPR type III-associated protein domain-containing protein</fullName>
    </recommendedName>
</protein>
<dbReference type="eggNOG" id="COG1337">
    <property type="taxonomic scope" value="Bacteria"/>
</dbReference>
<dbReference type="AlphaFoldDB" id="E1IGD6"/>
<reference evidence="3 4" key="1">
    <citation type="journal article" date="2011" name="J. Bacteriol.">
        <title>Draft genome sequence of the anoxygenic filamentous phototrophic bacterium Oscillochloris trichoides subsp. DG-6.</title>
        <authorList>
            <person name="Kuznetsov B.B."/>
            <person name="Ivanovsky R.N."/>
            <person name="Keppen O.I."/>
            <person name="Sukhacheva M.V."/>
            <person name="Bumazhkin B.K."/>
            <person name="Patutina E.O."/>
            <person name="Beletsky A.V."/>
            <person name="Mardanov A.V."/>
            <person name="Baslerov R.V."/>
            <person name="Panteleeva A.N."/>
            <person name="Kolganova T.V."/>
            <person name="Ravin N.V."/>
            <person name="Skryabin K.G."/>
        </authorList>
    </citation>
    <scope>NUCLEOTIDE SEQUENCE [LARGE SCALE GENOMIC DNA]</scope>
    <source>
        <strain evidence="3 4">DG-6</strain>
    </source>
</reference>
<feature type="domain" description="CRISPR type III-associated protein" evidence="2">
    <location>
        <begin position="39"/>
        <end position="242"/>
    </location>
</feature>
<dbReference type="PANTHER" id="PTHR35579">
    <property type="entry name" value="CRISPR SYSTEM CMS ENDORIBONUCLEASE CSM3"/>
    <property type="match status" value="1"/>
</dbReference>
<dbReference type="Pfam" id="PF03787">
    <property type="entry name" value="RAMPs"/>
    <property type="match status" value="1"/>
</dbReference>
<organism evidence="3 4">
    <name type="scientific">Oscillochloris trichoides DG-6</name>
    <dbReference type="NCBI Taxonomy" id="765420"/>
    <lineage>
        <taxon>Bacteria</taxon>
        <taxon>Bacillati</taxon>
        <taxon>Chloroflexota</taxon>
        <taxon>Chloroflexia</taxon>
        <taxon>Chloroflexales</taxon>
        <taxon>Chloroflexineae</taxon>
        <taxon>Oscillochloridaceae</taxon>
        <taxon>Oscillochloris</taxon>
    </lineage>
</organism>
<evidence type="ECO:0000313" key="3">
    <source>
        <dbReference type="EMBL" id="EFO79702.1"/>
    </source>
</evidence>
<dbReference type="PANTHER" id="PTHR35579:SF3">
    <property type="entry name" value="CRISPR SYSTEM CMS ENDORIBONUCLEASE CSM3"/>
    <property type="match status" value="1"/>
</dbReference>
<dbReference type="HOGENOM" id="CLU_076566_0_0_0"/>
<evidence type="ECO:0000256" key="1">
    <source>
        <dbReference type="ARBA" id="ARBA00023118"/>
    </source>
</evidence>
<dbReference type="OrthoDB" id="1063910at2"/>
<dbReference type="GO" id="GO:0051607">
    <property type="term" value="P:defense response to virus"/>
    <property type="evidence" value="ECO:0007669"/>
    <property type="project" value="UniProtKB-KW"/>
</dbReference>
<evidence type="ECO:0000259" key="2">
    <source>
        <dbReference type="Pfam" id="PF03787"/>
    </source>
</evidence>
<keyword evidence="4" id="KW-1185">Reference proteome</keyword>
<keyword evidence="1" id="KW-0051">Antiviral defense</keyword>
<dbReference type="STRING" id="765420.OSCT_2387"/>
<name>E1IGD6_9CHLR</name>
<proteinExistence type="predicted"/>
<accession>E1IGD6</accession>
<dbReference type="EMBL" id="ADVR01000106">
    <property type="protein sequence ID" value="EFO79702.1"/>
    <property type="molecule type" value="Genomic_DNA"/>
</dbReference>
<gene>
    <name evidence="3" type="ORF">OSCT_2387</name>
</gene>
<dbReference type="InterPro" id="IPR052216">
    <property type="entry name" value="CRISPR_Csm3_endoribonuclease"/>
</dbReference>